<dbReference type="Gramene" id="ESR65522">
    <property type="protein sequence ID" value="ESR65522"/>
    <property type="gene ID" value="CICLE_v10010125mg"/>
</dbReference>
<reference evidence="1 2" key="1">
    <citation type="submission" date="2013-10" db="EMBL/GenBank/DDBJ databases">
        <authorList>
            <consortium name="International Citrus Genome Consortium"/>
            <person name="Jenkins J."/>
            <person name="Schmutz J."/>
            <person name="Prochnik S."/>
            <person name="Rokhsar D."/>
            <person name="Gmitter F."/>
            <person name="Ollitrault P."/>
            <person name="Machado M."/>
            <person name="Talon M."/>
            <person name="Wincker P."/>
            <person name="Jaillon O."/>
            <person name="Morgante M."/>
        </authorList>
    </citation>
    <scope>NUCLEOTIDE SEQUENCE</scope>
    <source>
        <strain evidence="2">cv. Clemenules</strain>
    </source>
</reference>
<dbReference type="AlphaFoldDB" id="V4UHB8"/>
<accession>V4UHB8</accession>
<dbReference type="EMBL" id="KI535697">
    <property type="protein sequence ID" value="ESR65522.1"/>
    <property type="molecule type" value="Genomic_DNA"/>
</dbReference>
<evidence type="ECO:0000313" key="2">
    <source>
        <dbReference type="Proteomes" id="UP000030687"/>
    </source>
</evidence>
<name>V4UHB8_CITCL</name>
<gene>
    <name evidence="1" type="ORF">CICLE_v10010125mg</name>
</gene>
<evidence type="ECO:0000313" key="1">
    <source>
        <dbReference type="EMBL" id="ESR65522.1"/>
    </source>
</evidence>
<protein>
    <submittedName>
        <fullName evidence="1">Uncharacterized protein</fullName>
    </submittedName>
</protein>
<dbReference type="Proteomes" id="UP000030687">
    <property type="component" value="Unassembled WGS sequence"/>
</dbReference>
<dbReference type="InParanoid" id="V4UHB8"/>
<keyword evidence="2" id="KW-1185">Reference proteome</keyword>
<proteinExistence type="predicted"/>
<organism evidence="1 2">
    <name type="scientific">Citrus clementina</name>
    <name type="common">Clementine</name>
    <name type="synonym">Citrus deliciosa x Citrus sinensis</name>
    <dbReference type="NCBI Taxonomy" id="85681"/>
    <lineage>
        <taxon>Eukaryota</taxon>
        <taxon>Viridiplantae</taxon>
        <taxon>Streptophyta</taxon>
        <taxon>Embryophyta</taxon>
        <taxon>Tracheophyta</taxon>
        <taxon>Spermatophyta</taxon>
        <taxon>Magnoliopsida</taxon>
        <taxon>eudicotyledons</taxon>
        <taxon>Gunneridae</taxon>
        <taxon>Pentapetalae</taxon>
        <taxon>rosids</taxon>
        <taxon>malvids</taxon>
        <taxon>Sapindales</taxon>
        <taxon>Rutaceae</taxon>
        <taxon>Aurantioideae</taxon>
        <taxon>Citrus</taxon>
    </lineage>
</organism>
<dbReference type="KEGG" id="cic:CICLE_v10010125mg"/>
<sequence length="67" mass="7911">MWQILNGMDCLLAPKGIMLQDLNIPMPPRFLLTKMRQNHPNITRIFTCSCTPDKTNKRRKFNFVTIF</sequence>